<reference evidence="2" key="1">
    <citation type="journal article" date="2023" name="bioRxiv">
        <title>Improved chromosome-level genome assembly for marigold (Tagetes erecta).</title>
        <authorList>
            <person name="Jiang F."/>
            <person name="Yuan L."/>
            <person name="Wang S."/>
            <person name="Wang H."/>
            <person name="Xu D."/>
            <person name="Wang A."/>
            <person name="Fan W."/>
        </authorList>
    </citation>
    <scope>NUCLEOTIDE SEQUENCE</scope>
    <source>
        <strain evidence="2">WSJ</strain>
        <tissue evidence="2">Leaf</tissue>
    </source>
</reference>
<dbReference type="AlphaFoldDB" id="A0AAD8KC73"/>
<protein>
    <submittedName>
        <fullName evidence="2">Uncharacterized protein</fullName>
    </submittedName>
</protein>
<evidence type="ECO:0000313" key="2">
    <source>
        <dbReference type="EMBL" id="KAK1420247.1"/>
    </source>
</evidence>
<feature type="coiled-coil region" evidence="1">
    <location>
        <begin position="50"/>
        <end position="84"/>
    </location>
</feature>
<organism evidence="2 3">
    <name type="scientific">Tagetes erecta</name>
    <name type="common">African marigold</name>
    <dbReference type="NCBI Taxonomy" id="13708"/>
    <lineage>
        <taxon>Eukaryota</taxon>
        <taxon>Viridiplantae</taxon>
        <taxon>Streptophyta</taxon>
        <taxon>Embryophyta</taxon>
        <taxon>Tracheophyta</taxon>
        <taxon>Spermatophyta</taxon>
        <taxon>Magnoliopsida</taxon>
        <taxon>eudicotyledons</taxon>
        <taxon>Gunneridae</taxon>
        <taxon>Pentapetalae</taxon>
        <taxon>asterids</taxon>
        <taxon>campanulids</taxon>
        <taxon>Asterales</taxon>
        <taxon>Asteraceae</taxon>
        <taxon>Asteroideae</taxon>
        <taxon>Heliantheae alliance</taxon>
        <taxon>Tageteae</taxon>
        <taxon>Tagetes</taxon>
    </lineage>
</organism>
<comment type="caution">
    <text evidence="2">The sequence shown here is derived from an EMBL/GenBank/DDBJ whole genome shotgun (WGS) entry which is preliminary data.</text>
</comment>
<keyword evidence="1" id="KW-0175">Coiled coil</keyword>
<sequence length="103" mass="11785">MWWVDVRAIETINKYKESVVEKYGENDNLHPELDVVCGHKLAGARKNVDCTGLAALVQRLKEQIAELELDNAEKNAMIEKIEENMRLYAETSEKLHMLSLNVS</sequence>
<evidence type="ECO:0000313" key="3">
    <source>
        <dbReference type="Proteomes" id="UP001229421"/>
    </source>
</evidence>
<gene>
    <name evidence="2" type="ORF">QVD17_21690</name>
</gene>
<accession>A0AAD8KC73</accession>
<dbReference type="Proteomes" id="UP001229421">
    <property type="component" value="Unassembled WGS sequence"/>
</dbReference>
<name>A0AAD8KC73_TARER</name>
<evidence type="ECO:0000256" key="1">
    <source>
        <dbReference type="SAM" id="Coils"/>
    </source>
</evidence>
<proteinExistence type="predicted"/>
<dbReference type="EMBL" id="JAUHHV010000006">
    <property type="protein sequence ID" value="KAK1420247.1"/>
    <property type="molecule type" value="Genomic_DNA"/>
</dbReference>
<keyword evidence="3" id="KW-1185">Reference proteome</keyword>